<sequence>MAKFFYNGLSVTKECLIGFTLIVSIVSIIASISHFFFRADQECKTKVWICGEYRKVECNKVEDYTKENIDCEMFEKCKYINCDESDFMISY</sequence>
<evidence type="ECO:0000313" key="3">
    <source>
        <dbReference type="WBParaSite" id="ACRNAN_scaffold295.g25403.t1"/>
    </source>
</evidence>
<dbReference type="Proteomes" id="UP000887540">
    <property type="component" value="Unplaced"/>
</dbReference>
<keyword evidence="1" id="KW-1133">Transmembrane helix</keyword>
<dbReference type="WBParaSite" id="ACRNAN_scaffold295.g25403.t1">
    <property type="protein sequence ID" value="ACRNAN_scaffold295.g25403.t1"/>
    <property type="gene ID" value="ACRNAN_scaffold295.g25403"/>
</dbReference>
<name>A0A914DJR4_9BILA</name>
<keyword evidence="1" id="KW-0812">Transmembrane</keyword>
<reference evidence="3" key="1">
    <citation type="submission" date="2022-11" db="UniProtKB">
        <authorList>
            <consortium name="WormBaseParasite"/>
        </authorList>
    </citation>
    <scope>IDENTIFICATION</scope>
</reference>
<proteinExistence type="predicted"/>
<evidence type="ECO:0000313" key="2">
    <source>
        <dbReference type="Proteomes" id="UP000887540"/>
    </source>
</evidence>
<keyword evidence="1" id="KW-0472">Membrane</keyword>
<keyword evidence="2" id="KW-1185">Reference proteome</keyword>
<organism evidence="2 3">
    <name type="scientific">Acrobeloides nanus</name>
    <dbReference type="NCBI Taxonomy" id="290746"/>
    <lineage>
        <taxon>Eukaryota</taxon>
        <taxon>Metazoa</taxon>
        <taxon>Ecdysozoa</taxon>
        <taxon>Nematoda</taxon>
        <taxon>Chromadorea</taxon>
        <taxon>Rhabditida</taxon>
        <taxon>Tylenchina</taxon>
        <taxon>Cephalobomorpha</taxon>
        <taxon>Cephaloboidea</taxon>
        <taxon>Cephalobidae</taxon>
        <taxon>Acrobeloides</taxon>
    </lineage>
</organism>
<feature type="transmembrane region" description="Helical" evidence="1">
    <location>
        <begin position="16"/>
        <end position="37"/>
    </location>
</feature>
<evidence type="ECO:0000256" key="1">
    <source>
        <dbReference type="SAM" id="Phobius"/>
    </source>
</evidence>
<protein>
    <submittedName>
        <fullName evidence="3">Uncharacterized protein</fullName>
    </submittedName>
</protein>
<dbReference type="AlphaFoldDB" id="A0A914DJR4"/>
<accession>A0A914DJR4</accession>